<proteinExistence type="predicted"/>
<comment type="caution">
    <text evidence="1">The sequence shown here is derived from an EMBL/GenBank/DDBJ whole genome shotgun (WGS) entry which is preliminary data.</text>
</comment>
<sequence length="627" mass="64266">MSGIEVVQTGKDIAGFFNSWVTYVNSAQQYNANPNDSAAKQGLIASAGALAGAIGALGNNPNFAVAISGIAGVADIRNQMSAYQNAAQQGRINDQTAALSSIAGDAASIAGTAATTVGAWATQLQNAGLADLMGEVAEHANDFALAVGAVGTAVDMGNWFNSTFLPGFNKWIGNTPQQLDEDMLLNLNDSSGNWEIIMPGQSGDSLTETPLSGNAFQYVETNSSGSQVSSVVLAMNGTTDTETISGRGVVSDVSGFQIGLNANASATIDGSADTVNVNGSGSMISIGGNGQNATTANDDHVNFASGVSGTVNLSANSRAEINGNGVTVNATANDTTGVYGTGDIVNFVPNTGSLLDLYTANSSTAVNGSGNVIGIFAAGDSVTASGDTITVNSGLGATVTGGNDTVQLSGSGDTLTLSGGSGYTVHGGLNDTISVYGTQTDSISMTSGSELFFTQAGIKTADELFGAGVETDYLGFSSAGVETYDEKFNTVGQETDYDLLASNGQITQDEQFNVSTGKEVDALNYTNGVKTDEVFYNSGGLEANDELFNYTGIETSNIQFDATGHKSDIQYFSGTATNNYETDQINFNVATGGETSELDYNPAGKETDVLNYVGTSTNDYETNRINF</sequence>
<organism evidence="1 2">
    <name type="scientific">Paraburkholderia silviterrae</name>
    <dbReference type="NCBI Taxonomy" id="2528715"/>
    <lineage>
        <taxon>Bacteria</taxon>
        <taxon>Pseudomonadati</taxon>
        <taxon>Pseudomonadota</taxon>
        <taxon>Betaproteobacteria</taxon>
        <taxon>Burkholderiales</taxon>
        <taxon>Burkholderiaceae</taxon>
        <taxon>Paraburkholderia</taxon>
    </lineage>
</organism>
<keyword evidence="2" id="KW-1185">Reference proteome</keyword>
<dbReference type="RefSeq" id="WP_133198296.1">
    <property type="nucleotide sequence ID" value="NZ_SMRP01000020.1"/>
</dbReference>
<feature type="non-terminal residue" evidence="1">
    <location>
        <position position="627"/>
    </location>
</feature>
<dbReference type="EMBL" id="SMRP01000020">
    <property type="protein sequence ID" value="TDG19629.1"/>
    <property type="molecule type" value="Genomic_DNA"/>
</dbReference>
<gene>
    <name evidence="1" type="ORF">EYW47_29075</name>
</gene>
<dbReference type="OrthoDB" id="9079438at2"/>
<reference evidence="1 2" key="1">
    <citation type="submission" date="2019-03" db="EMBL/GenBank/DDBJ databases">
        <title>Paraburkholderia sp. 4M-K11, isolated from subtropical forest soil.</title>
        <authorList>
            <person name="Gao Z.-H."/>
            <person name="Qiu L.-H."/>
        </authorList>
    </citation>
    <scope>NUCLEOTIDE SEQUENCE [LARGE SCALE GENOMIC DNA]</scope>
    <source>
        <strain evidence="1 2">4M-K11</strain>
    </source>
</reference>
<dbReference type="AlphaFoldDB" id="A0A4R5M314"/>
<protein>
    <submittedName>
        <fullName evidence="1">Uncharacterized protein</fullName>
    </submittedName>
</protein>
<name>A0A4R5M314_9BURK</name>
<accession>A0A4R5M314</accession>
<dbReference type="Proteomes" id="UP000295722">
    <property type="component" value="Unassembled WGS sequence"/>
</dbReference>
<evidence type="ECO:0000313" key="2">
    <source>
        <dbReference type="Proteomes" id="UP000295722"/>
    </source>
</evidence>
<evidence type="ECO:0000313" key="1">
    <source>
        <dbReference type="EMBL" id="TDG19629.1"/>
    </source>
</evidence>